<name>C5ZX75_9HELI</name>
<dbReference type="STRING" id="537970.HCAN_1030"/>
<evidence type="ECO:0000256" key="1">
    <source>
        <dbReference type="SAM" id="MobiDB-lite"/>
    </source>
</evidence>
<dbReference type="AlphaFoldDB" id="C5ZX75"/>
<feature type="compositionally biased region" description="Low complexity" evidence="1">
    <location>
        <begin position="584"/>
        <end position="599"/>
    </location>
</feature>
<organism evidence="3 4">
    <name type="scientific">Helicobacter canadensis MIT 98-5491</name>
    <dbReference type="NCBI Taxonomy" id="537970"/>
    <lineage>
        <taxon>Bacteria</taxon>
        <taxon>Pseudomonadati</taxon>
        <taxon>Campylobacterota</taxon>
        <taxon>Epsilonproteobacteria</taxon>
        <taxon>Campylobacterales</taxon>
        <taxon>Helicobacteraceae</taxon>
        <taxon>Helicobacter</taxon>
    </lineage>
</organism>
<feature type="region of interest" description="Disordered" evidence="1">
    <location>
        <begin position="338"/>
        <end position="402"/>
    </location>
</feature>
<keyword evidence="4" id="KW-1185">Reference proteome</keyword>
<dbReference type="InterPro" id="IPR021136">
    <property type="entry name" value="Flagellar_hook_control-like_C"/>
</dbReference>
<evidence type="ECO:0000313" key="4">
    <source>
        <dbReference type="Proteomes" id="UP000007032"/>
    </source>
</evidence>
<dbReference type="InterPro" id="IPR038610">
    <property type="entry name" value="FliK-like_C_sf"/>
</dbReference>
<feature type="region of interest" description="Disordered" evidence="1">
    <location>
        <begin position="38"/>
        <end position="64"/>
    </location>
</feature>
<sequence>MIPIIETEKNNQTNLLSKHSKGEEGKGDFAELFGLLTQNTQEIESPHNKISKTTNKKESKESLNLESKENLDLKTDLKMNKKNDKNGDFSFNINQESNLKNEEKKSLKTTQILNPKNPKELLEFTKAQNIQSSTKTLKDITQIANKLQLNLQKISIIKDEAQKEISIKNITNQQETQILQKSTKTLSNKQADNLLNMILQDKELLSKASKKSESNQNLKNKEILESKDIPLTKIQNSKIAKMGDEILEKEISSKTSKKLETKETNQALNTKETLKKDNIKPEIKNSHKFKENEIPVSSNKTDNPSKTLETKEMPIKDNIKQENIINIKKENLKEEMKDKNQIKNFSQKTITEEKQTQEIRSEIKKENSSAQDKQTKNKKDPFSKKTTKESLETISIKQQKKTTQDLNNKDILMKEEVKQENVSSLNANLTNISNEESQKSQNFLENLLKIEIPQKTKNIKYEDLEKETKEKKTNKTHQEIYQSSVQNQNNLLLSPRETFAHFSDKLREALQNYKPPITKISLELNPESLGSVELTITKIGDKINVQIGSNQNALQLFMQNMQDFKNQLNNVGFSEVTMDFKDTGGNSFSQNNGGNFSDSRQQNSHQQQKRNENGLQIYQQAEETNREISHLDLSFSYYA</sequence>
<feature type="compositionally biased region" description="Basic and acidic residues" evidence="1">
    <location>
        <begin position="55"/>
        <end position="64"/>
    </location>
</feature>
<reference evidence="3 4" key="1">
    <citation type="journal article" date="2009" name="J. Bacteriol.">
        <title>Genome sequence of the emerging pathogen Helicobacter canadensis.</title>
        <authorList>
            <person name="Loman N.J."/>
            <person name="Snyder L.A."/>
            <person name="Linton J.D."/>
            <person name="Langdon R."/>
            <person name="Lawson A.J."/>
            <person name="Weinstock G.M."/>
            <person name="Wren B.W."/>
            <person name="Pallen M.J."/>
        </authorList>
    </citation>
    <scope>NUCLEOTIDE SEQUENCE [LARGE SCALE GENOMIC DNA]</scope>
    <source>
        <strain evidence="3 4">MIT 98-5491</strain>
    </source>
</reference>
<feature type="compositionally biased region" description="Basic and acidic residues" evidence="1">
    <location>
        <begin position="350"/>
        <end position="391"/>
    </location>
</feature>
<dbReference type="Gene3D" id="3.30.750.140">
    <property type="match status" value="1"/>
</dbReference>
<proteinExistence type="predicted"/>
<dbReference type="OrthoDB" id="5362877at2"/>
<dbReference type="Proteomes" id="UP000007032">
    <property type="component" value="Chromosome"/>
</dbReference>
<dbReference type="Pfam" id="PF02120">
    <property type="entry name" value="Flg_hook"/>
    <property type="match status" value="1"/>
</dbReference>
<accession>C5ZX75</accession>
<protein>
    <recommendedName>
        <fullName evidence="2">Flagellar hook-length control protein-like C-terminal domain-containing protein</fullName>
    </recommendedName>
</protein>
<feature type="domain" description="Flagellar hook-length control protein-like C-terminal" evidence="2">
    <location>
        <begin position="509"/>
        <end position="586"/>
    </location>
</feature>
<evidence type="ECO:0000259" key="2">
    <source>
        <dbReference type="Pfam" id="PF02120"/>
    </source>
</evidence>
<dbReference type="HOGENOM" id="CLU_428123_0_0_7"/>
<evidence type="ECO:0000313" key="3">
    <source>
        <dbReference type="EMBL" id="EES89743.1"/>
    </source>
</evidence>
<dbReference type="RefSeq" id="WP_006655733.1">
    <property type="nucleotide sequence ID" value="NZ_CM000776.2"/>
</dbReference>
<gene>
    <name evidence="3" type="ORF">HCAN_1030</name>
</gene>
<feature type="region of interest" description="Disordered" evidence="1">
    <location>
        <begin position="582"/>
        <end position="612"/>
    </location>
</feature>
<dbReference type="EMBL" id="CM000776">
    <property type="protein sequence ID" value="EES89743.1"/>
    <property type="molecule type" value="Genomic_DNA"/>
</dbReference>
<dbReference type="eggNOG" id="COG3144">
    <property type="taxonomic scope" value="Bacteria"/>
</dbReference>